<name>A0ABQ7R3A4_PLUXY</name>
<sequence>MWNIRDKSWSETVTLQTKLICPTVRLTVRLKTFLPIHNPLPPLSYRNSLQNHRGGGVSGRAGGGGGDDVTPWVHVGRAPQTTRLGPCRLLQIAHQNTNSFCWTLRQSRRRRIKFCGGDRKFSWFGVPTDTEIKTSQINHFESEDIELPKPRHGQSTELGKTMGLATQSARVTKTVRTRGPAVTDHVTARDRGPLQLHEYRVRSTAVMQSEDLRGLTIPYTLITTLCKHFENKINMKANTSLLNTRVSLDQAPAVVHSLALEITTDNWRDKSFVVGYAARGGGEDTNLTLDALAVFSDSRERIAKANFVVINASTFPPQLLLAFHTRCERRIREAAINAMQWMLDDFCLLDNL</sequence>
<reference evidence="1 2" key="1">
    <citation type="submission" date="2021-06" db="EMBL/GenBank/DDBJ databases">
        <title>A haploid diamondback moth (Plutella xylostella L.) genome assembly resolves 31 chromosomes and identifies a diamide resistance mutation.</title>
        <authorList>
            <person name="Ward C.M."/>
            <person name="Perry K.D."/>
            <person name="Baker G."/>
            <person name="Powis K."/>
            <person name="Heckel D.G."/>
            <person name="Baxter S.W."/>
        </authorList>
    </citation>
    <scope>NUCLEOTIDE SEQUENCE [LARGE SCALE GENOMIC DNA]</scope>
    <source>
        <strain evidence="1 2">LV</strain>
        <tissue evidence="1">Single pupa</tissue>
    </source>
</reference>
<evidence type="ECO:0000313" key="2">
    <source>
        <dbReference type="Proteomes" id="UP000823941"/>
    </source>
</evidence>
<organism evidence="1 2">
    <name type="scientific">Plutella xylostella</name>
    <name type="common">Diamondback moth</name>
    <name type="synonym">Plutella maculipennis</name>
    <dbReference type="NCBI Taxonomy" id="51655"/>
    <lineage>
        <taxon>Eukaryota</taxon>
        <taxon>Metazoa</taxon>
        <taxon>Ecdysozoa</taxon>
        <taxon>Arthropoda</taxon>
        <taxon>Hexapoda</taxon>
        <taxon>Insecta</taxon>
        <taxon>Pterygota</taxon>
        <taxon>Neoptera</taxon>
        <taxon>Endopterygota</taxon>
        <taxon>Lepidoptera</taxon>
        <taxon>Glossata</taxon>
        <taxon>Ditrysia</taxon>
        <taxon>Yponomeutoidea</taxon>
        <taxon>Plutellidae</taxon>
        <taxon>Plutella</taxon>
    </lineage>
</organism>
<proteinExistence type="predicted"/>
<evidence type="ECO:0000313" key="1">
    <source>
        <dbReference type="EMBL" id="KAG7311729.1"/>
    </source>
</evidence>
<keyword evidence="2" id="KW-1185">Reference proteome</keyword>
<dbReference type="EMBL" id="JAHIBW010000004">
    <property type="protein sequence ID" value="KAG7311729.1"/>
    <property type="molecule type" value="Genomic_DNA"/>
</dbReference>
<comment type="caution">
    <text evidence="1">The sequence shown here is derived from an EMBL/GenBank/DDBJ whole genome shotgun (WGS) entry which is preliminary data.</text>
</comment>
<gene>
    <name evidence="1" type="ORF">JYU34_002783</name>
</gene>
<accession>A0ABQ7R3A4</accession>
<dbReference type="Proteomes" id="UP000823941">
    <property type="component" value="Chromosome 4"/>
</dbReference>
<protein>
    <submittedName>
        <fullName evidence="1">Uncharacterized protein</fullName>
    </submittedName>
</protein>